<dbReference type="GO" id="GO:0001938">
    <property type="term" value="P:positive regulation of endothelial cell proliferation"/>
    <property type="evidence" value="ECO:0007669"/>
    <property type="project" value="TreeGrafter"/>
</dbReference>
<protein>
    <submittedName>
        <fullName evidence="7">Vascular endothelial growth factor Ab</fullName>
    </submittedName>
</protein>
<evidence type="ECO:0000256" key="3">
    <source>
        <dbReference type="RuleBase" id="RU003818"/>
    </source>
</evidence>
<keyword evidence="5" id="KW-0732">Signal</keyword>
<dbReference type="Ensembl" id="ENSONIT00000086245.1">
    <property type="protein sequence ID" value="ENSONIP00000037799.1"/>
    <property type="gene ID" value="ENSONIG00000037217.1"/>
</dbReference>
<keyword evidence="1 3" id="KW-0339">Growth factor</keyword>
<dbReference type="InterPro" id="IPR029034">
    <property type="entry name" value="Cystine-knot_cytokine"/>
</dbReference>
<dbReference type="GO" id="GO:0045766">
    <property type="term" value="P:positive regulation of angiogenesis"/>
    <property type="evidence" value="ECO:0007669"/>
    <property type="project" value="TreeGrafter"/>
</dbReference>
<comment type="similarity">
    <text evidence="3">Belongs to the PDGF/VEGF growth factor family.</text>
</comment>
<keyword evidence="4" id="KW-0472">Membrane</keyword>
<evidence type="ECO:0000256" key="2">
    <source>
        <dbReference type="ARBA" id="ARBA00023157"/>
    </source>
</evidence>
<dbReference type="PROSITE" id="PS00249">
    <property type="entry name" value="PDGF_1"/>
    <property type="match status" value="1"/>
</dbReference>
<dbReference type="SMART" id="SM00141">
    <property type="entry name" value="PDGF"/>
    <property type="match status" value="1"/>
</dbReference>
<dbReference type="GO" id="GO:0016020">
    <property type="term" value="C:membrane"/>
    <property type="evidence" value="ECO:0007669"/>
    <property type="project" value="InterPro"/>
</dbReference>
<feature type="domain" description="Platelet-derived growth factor (PDGF) family profile" evidence="6">
    <location>
        <begin position="32"/>
        <end position="102"/>
    </location>
</feature>
<dbReference type="GO" id="GO:0001666">
    <property type="term" value="P:response to hypoxia"/>
    <property type="evidence" value="ECO:0007669"/>
    <property type="project" value="TreeGrafter"/>
</dbReference>
<dbReference type="InParanoid" id="A0A669BPY1"/>
<feature type="transmembrane region" description="Helical" evidence="4">
    <location>
        <begin position="102"/>
        <end position="120"/>
    </location>
</feature>
<proteinExistence type="inferred from homology"/>
<dbReference type="FunCoup" id="A0A669BPY1">
    <property type="interactions" value="281"/>
</dbReference>
<dbReference type="GO" id="GO:0042056">
    <property type="term" value="F:chemoattractant activity"/>
    <property type="evidence" value="ECO:0007669"/>
    <property type="project" value="TreeGrafter"/>
</dbReference>
<evidence type="ECO:0000313" key="8">
    <source>
        <dbReference type="Proteomes" id="UP000005207"/>
    </source>
</evidence>
<dbReference type="InterPro" id="IPR023581">
    <property type="entry name" value="PD_growth_factor_CS"/>
</dbReference>
<organism evidence="7 8">
    <name type="scientific">Oreochromis niloticus</name>
    <name type="common">Nile tilapia</name>
    <name type="synonym">Tilapia nilotica</name>
    <dbReference type="NCBI Taxonomy" id="8128"/>
    <lineage>
        <taxon>Eukaryota</taxon>
        <taxon>Metazoa</taxon>
        <taxon>Chordata</taxon>
        <taxon>Craniata</taxon>
        <taxon>Vertebrata</taxon>
        <taxon>Euteleostomi</taxon>
        <taxon>Actinopterygii</taxon>
        <taxon>Neopterygii</taxon>
        <taxon>Teleostei</taxon>
        <taxon>Neoteleostei</taxon>
        <taxon>Acanthomorphata</taxon>
        <taxon>Ovalentaria</taxon>
        <taxon>Cichlomorphae</taxon>
        <taxon>Cichliformes</taxon>
        <taxon>Cichlidae</taxon>
        <taxon>African cichlids</taxon>
        <taxon>Pseudocrenilabrinae</taxon>
        <taxon>Oreochromini</taxon>
        <taxon>Oreochromis</taxon>
    </lineage>
</organism>
<dbReference type="GO" id="GO:0048010">
    <property type="term" value="P:vascular endothelial growth factor receptor signaling pathway"/>
    <property type="evidence" value="ECO:0007669"/>
    <property type="project" value="TreeGrafter"/>
</dbReference>
<dbReference type="SUPFAM" id="SSF57501">
    <property type="entry name" value="Cystine-knot cytokines"/>
    <property type="match status" value="1"/>
</dbReference>
<keyword evidence="8" id="KW-1185">Reference proteome</keyword>
<dbReference type="GO" id="GO:0005615">
    <property type="term" value="C:extracellular space"/>
    <property type="evidence" value="ECO:0007669"/>
    <property type="project" value="TreeGrafter"/>
</dbReference>
<evidence type="ECO:0000256" key="5">
    <source>
        <dbReference type="SAM" id="SignalP"/>
    </source>
</evidence>
<dbReference type="PROSITE" id="PS50278">
    <property type="entry name" value="PDGF_2"/>
    <property type="match status" value="1"/>
</dbReference>
<evidence type="ECO:0000256" key="4">
    <source>
        <dbReference type="SAM" id="Phobius"/>
    </source>
</evidence>
<reference evidence="7" key="3">
    <citation type="submission" date="2025-09" db="UniProtKB">
        <authorList>
            <consortium name="Ensembl"/>
        </authorList>
    </citation>
    <scope>IDENTIFICATION</scope>
</reference>
<dbReference type="GO" id="GO:0050930">
    <property type="term" value="P:induction of positive chemotaxis"/>
    <property type="evidence" value="ECO:0007669"/>
    <property type="project" value="TreeGrafter"/>
</dbReference>
<accession>A0A669BPY1</accession>
<keyword evidence="4" id="KW-0812">Transmembrane</keyword>
<keyword evidence="4" id="KW-1133">Transmembrane helix</keyword>
<dbReference type="GO" id="GO:0005172">
    <property type="term" value="F:vascular endothelial growth factor receptor binding"/>
    <property type="evidence" value="ECO:0007669"/>
    <property type="project" value="TreeGrafter"/>
</dbReference>
<dbReference type="GO" id="GO:0060754">
    <property type="term" value="P:positive regulation of mast cell chemotaxis"/>
    <property type="evidence" value="ECO:0007669"/>
    <property type="project" value="TreeGrafter"/>
</dbReference>
<dbReference type="Proteomes" id="UP000005207">
    <property type="component" value="Linkage group LG15"/>
</dbReference>
<dbReference type="InterPro" id="IPR050507">
    <property type="entry name" value="PDGF/VEGF_growth_factor"/>
</dbReference>
<dbReference type="GO" id="GO:0008083">
    <property type="term" value="F:growth factor activity"/>
    <property type="evidence" value="ECO:0007669"/>
    <property type="project" value="UniProtKB-KW"/>
</dbReference>
<dbReference type="GO" id="GO:0002040">
    <property type="term" value="P:sprouting angiogenesis"/>
    <property type="evidence" value="ECO:0007669"/>
    <property type="project" value="TreeGrafter"/>
</dbReference>
<evidence type="ECO:0000313" key="7">
    <source>
        <dbReference type="Ensembl" id="ENSONIP00000037799.1"/>
    </source>
</evidence>
<keyword evidence="2" id="KW-1015">Disulfide bond</keyword>
<dbReference type="CDD" id="cd00135">
    <property type="entry name" value="PDGF"/>
    <property type="match status" value="1"/>
</dbReference>
<dbReference type="GeneTree" id="ENSGT00940000157284"/>
<dbReference type="Pfam" id="PF00341">
    <property type="entry name" value="PDGF"/>
    <property type="match status" value="1"/>
</dbReference>
<evidence type="ECO:0000256" key="1">
    <source>
        <dbReference type="ARBA" id="ARBA00023030"/>
    </source>
</evidence>
<dbReference type="GO" id="GO:0038084">
    <property type="term" value="P:vascular endothelial growth factor signaling pathway"/>
    <property type="evidence" value="ECO:0007669"/>
    <property type="project" value="TreeGrafter"/>
</dbReference>
<feature type="signal peptide" evidence="5">
    <location>
        <begin position="1"/>
        <end position="19"/>
    </location>
</feature>
<reference evidence="7" key="2">
    <citation type="submission" date="2025-08" db="UniProtKB">
        <authorList>
            <consortium name="Ensembl"/>
        </authorList>
    </citation>
    <scope>IDENTIFICATION</scope>
</reference>
<dbReference type="AlphaFoldDB" id="A0A669BPY1"/>
<sequence>MNFIDSLTLLFLTLSAVKSAHIPRETERGPHNVIPLMEVYNKSLCQPRELLVEILQEYPDEVEHIFIPSCVVLTRCAGCCNDEMLQCTPTSTYNVTMEVSNVIWSSNTCVFILFFLLWLLCQRRICLYPKCGHLCSLFLPKRQAKEVHGLYKCLADQPRALMMLSIKKPLQPVQVHIAQRLLRCDLWALNPIVACKRGALF</sequence>
<dbReference type="PANTHER" id="PTHR12025:SF16">
    <property type="entry name" value="VASCULAR ENDOTHELIAL GROWTH FACTOR A ISOFORM 1 PRECURSOR"/>
    <property type="match status" value="1"/>
</dbReference>
<feature type="chain" id="PRO_5025620037" evidence="5">
    <location>
        <begin position="20"/>
        <end position="201"/>
    </location>
</feature>
<name>A0A669BPY1_ORENI</name>
<dbReference type="Gene3D" id="2.10.90.10">
    <property type="entry name" value="Cystine-knot cytokines"/>
    <property type="match status" value="1"/>
</dbReference>
<evidence type="ECO:0000259" key="6">
    <source>
        <dbReference type="PROSITE" id="PS50278"/>
    </source>
</evidence>
<dbReference type="PANTHER" id="PTHR12025">
    <property type="entry name" value="VASCULAR ENDOTHELIAL GROWTH FACTOR"/>
    <property type="match status" value="1"/>
</dbReference>
<reference evidence="8" key="1">
    <citation type="submission" date="2012-01" db="EMBL/GenBank/DDBJ databases">
        <title>The Genome Sequence of Oreochromis niloticus (Nile Tilapia).</title>
        <authorList>
            <consortium name="Broad Institute Genome Assembly Team"/>
            <consortium name="Broad Institute Sequencing Platform"/>
            <person name="Di Palma F."/>
            <person name="Johnson J."/>
            <person name="Lander E.S."/>
            <person name="Lindblad-Toh K."/>
        </authorList>
    </citation>
    <scope>NUCLEOTIDE SEQUENCE [LARGE SCALE GENOMIC DNA]</scope>
</reference>
<dbReference type="InterPro" id="IPR000072">
    <property type="entry name" value="PDGF/VEGF_dom"/>
</dbReference>